<dbReference type="Pfam" id="PF01740">
    <property type="entry name" value="STAS"/>
    <property type="match status" value="1"/>
</dbReference>
<dbReference type="Pfam" id="PF00916">
    <property type="entry name" value="Sulfate_transp"/>
    <property type="match status" value="1"/>
</dbReference>
<name>A0A2M8WUN9_9MICO</name>
<dbReference type="OrthoDB" id="9769739at2"/>
<feature type="transmembrane region" description="Helical" evidence="5">
    <location>
        <begin position="31"/>
        <end position="51"/>
    </location>
</feature>
<dbReference type="EMBL" id="PGTZ01000006">
    <property type="protein sequence ID" value="PJI94652.1"/>
    <property type="molecule type" value="Genomic_DNA"/>
</dbReference>
<evidence type="ECO:0000256" key="4">
    <source>
        <dbReference type="ARBA" id="ARBA00023136"/>
    </source>
</evidence>
<reference evidence="7 8" key="1">
    <citation type="submission" date="2017-11" db="EMBL/GenBank/DDBJ databases">
        <title>Genomic Encyclopedia of Archaeal and Bacterial Type Strains, Phase II (KMG-II): From Individual Species to Whole Genera.</title>
        <authorList>
            <person name="Goeker M."/>
        </authorList>
    </citation>
    <scope>NUCLEOTIDE SEQUENCE [LARGE SCALE GENOMIC DNA]</scope>
    <source>
        <strain evidence="7 8">DSM 22413</strain>
    </source>
</reference>
<proteinExistence type="predicted"/>
<dbReference type="SUPFAM" id="SSF52091">
    <property type="entry name" value="SpoIIaa-like"/>
    <property type="match status" value="1"/>
</dbReference>
<dbReference type="InterPro" id="IPR001902">
    <property type="entry name" value="SLC26A/SulP_fam"/>
</dbReference>
<keyword evidence="8" id="KW-1185">Reference proteome</keyword>
<dbReference type="AlphaFoldDB" id="A0A2M8WUN9"/>
<evidence type="ECO:0000256" key="2">
    <source>
        <dbReference type="ARBA" id="ARBA00022692"/>
    </source>
</evidence>
<dbReference type="RefSeq" id="WP_100348642.1">
    <property type="nucleotide sequence ID" value="NZ_PGTZ01000006.1"/>
</dbReference>
<dbReference type="InterPro" id="IPR011547">
    <property type="entry name" value="SLC26A/SulP_dom"/>
</dbReference>
<feature type="transmembrane region" description="Helical" evidence="5">
    <location>
        <begin position="178"/>
        <end position="206"/>
    </location>
</feature>
<keyword evidence="4 5" id="KW-0472">Membrane</keyword>
<feature type="transmembrane region" description="Helical" evidence="5">
    <location>
        <begin position="338"/>
        <end position="358"/>
    </location>
</feature>
<feature type="transmembrane region" description="Helical" evidence="5">
    <location>
        <begin position="213"/>
        <end position="230"/>
    </location>
</feature>
<dbReference type="Gene3D" id="3.30.750.24">
    <property type="entry name" value="STAS domain"/>
    <property type="match status" value="1"/>
</dbReference>
<dbReference type="NCBIfam" id="TIGR00815">
    <property type="entry name" value="sulP"/>
    <property type="match status" value="1"/>
</dbReference>
<feature type="transmembrane region" description="Helical" evidence="5">
    <location>
        <begin position="63"/>
        <end position="81"/>
    </location>
</feature>
<accession>A0A2M8WUN9</accession>
<dbReference type="CDD" id="cd07042">
    <property type="entry name" value="STAS_SulP_like_sulfate_transporter"/>
    <property type="match status" value="1"/>
</dbReference>
<organism evidence="7 8">
    <name type="scientific">Luteimicrobium subarcticum</name>
    <dbReference type="NCBI Taxonomy" id="620910"/>
    <lineage>
        <taxon>Bacteria</taxon>
        <taxon>Bacillati</taxon>
        <taxon>Actinomycetota</taxon>
        <taxon>Actinomycetes</taxon>
        <taxon>Micrococcales</taxon>
        <taxon>Luteimicrobium</taxon>
    </lineage>
</organism>
<evidence type="ECO:0000259" key="6">
    <source>
        <dbReference type="PROSITE" id="PS50801"/>
    </source>
</evidence>
<evidence type="ECO:0000256" key="1">
    <source>
        <dbReference type="ARBA" id="ARBA00004141"/>
    </source>
</evidence>
<dbReference type="InterPro" id="IPR002645">
    <property type="entry name" value="STAS_dom"/>
</dbReference>
<dbReference type="Proteomes" id="UP000231586">
    <property type="component" value="Unassembled WGS sequence"/>
</dbReference>
<dbReference type="GO" id="GO:0055085">
    <property type="term" value="P:transmembrane transport"/>
    <property type="evidence" value="ECO:0007669"/>
    <property type="project" value="InterPro"/>
</dbReference>
<evidence type="ECO:0000313" key="7">
    <source>
        <dbReference type="EMBL" id="PJI94652.1"/>
    </source>
</evidence>
<feature type="transmembrane region" description="Helical" evidence="5">
    <location>
        <begin position="393"/>
        <end position="426"/>
    </location>
</feature>
<dbReference type="GO" id="GO:0016020">
    <property type="term" value="C:membrane"/>
    <property type="evidence" value="ECO:0007669"/>
    <property type="project" value="UniProtKB-SubCell"/>
</dbReference>
<comment type="caution">
    <text evidence="7">The sequence shown here is derived from an EMBL/GenBank/DDBJ whole genome shotgun (WGS) entry which is preliminary data.</text>
</comment>
<gene>
    <name evidence="7" type="ORF">CLV34_0497</name>
</gene>
<dbReference type="PROSITE" id="PS50801">
    <property type="entry name" value="STAS"/>
    <property type="match status" value="1"/>
</dbReference>
<sequence length="580" mass="59560">MTAPVVPTPPRSRLTRFVPLTAQLRTYRREWLGRDLVAGVVVGALIIPKNLGYAGVAGVPLERGLYAAAVGAIVYAVLGTCRQISTGPSSGIAAVAGGAVLATGVTGPDVATLVAGITLVSGLMFLALAVFRLGWLSQFLSRAVVTGFLFGAAIDVVVGELPKLTGTDAEGKTSFRELWSWLTGLGDAHTATVVVGVVSLVVVFGLHRAAPRVPNALVLVVGGLLASALLDLGDRGVALVGDIPSGLPSLEVPDLGLLTDHAGSVLLAAFALVMIGFSQTAGDARAFAAKHRYDVDIDQESVAQAGANVGAGLLQGMPVSTSLSASSLNDRAGARTGVASLTSGAVVLLALLVLAPLFSSLPKPVLAALIIEAVVMGMMDVPEMRRLRRVSRVDFWVAVAALVATLVVGVLAGVVVGIVLSLLWLVHVVTHPRVTTLGRERGTQVFRDLDEHPGDETVAGVVVLRLDGGLFFATADGVADRVRRASGEAGVRAVVLYLASVTFADSQGTAALSDVVRTATEAGVDVRLAGVRPAVRRVLERDGLVAALGKDHLHGNVHRALAALAGPSPDDDPAVRVTGS</sequence>
<dbReference type="PANTHER" id="PTHR11814">
    <property type="entry name" value="SULFATE TRANSPORTER"/>
    <property type="match status" value="1"/>
</dbReference>
<protein>
    <submittedName>
        <fullName evidence="7">SulP family sulfate permease</fullName>
    </submittedName>
</protein>
<comment type="subcellular location">
    <subcellularLocation>
        <location evidence="1">Membrane</location>
        <topology evidence="1">Multi-pass membrane protein</topology>
    </subcellularLocation>
</comment>
<evidence type="ECO:0000313" key="8">
    <source>
        <dbReference type="Proteomes" id="UP000231586"/>
    </source>
</evidence>
<keyword evidence="2 5" id="KW-0812">Transmembrane</keyword>
<dbReference type="SUPFAM" id="SSF161070">
    <property type="entry name" value="SNF-like"/>
    <property type="match status" value="1"/>
</dbReference>
<feature type="domain" description="STAS" evidence="6">
    <location>
        <begin position="451"/>
        <end position="564"/>
    </location>
</feature>
<evidence type="ECO:0000256" key="3">
    <source>
        <dbReference type="ARBA" id="ARBA00022989"/>
    </source>
</evidence>
<feature type="transmembrane region" description="Helical" evidence="5">
    <location>
        <begin position="364"/>
        <end position="381"/>
    </location>
</feature>
<feature type="transmembrane region" description="Helical" evidence="5">
    <location>
        <begin position="139"/>
        <end position="158"/>
    </location>
</feature>
<feature type="transmembrane region" description="Helical" evidence="5">
    <location>
        <begin position="113"/>
        <end position="132"/>
    </location>
</feature>
<evidence type="ECO:0000256" key="5">
    <source>
        <dbReference type="SAM" id="Phobius"/>
    </source>
</evidence>
<feature type="transmembrane region" description="Helical" evidence="5">
    <location>
        <begin position="262"/>
        <end position="282"/>
    </location>
</feature>
<keyword evidence="3 5" id="KW-1133">Transmembrane helix</keyword>
<dbReference type="InterPro" id="IPR036513">
    <property type="entry name" value="STAS_dom_sf"/>
</dbReference>
<dbReference type="InterPro" id="IPR037272">
    <property type="entry name" value="SNS_sf"/>
</dbReference>